<dbReference type="Gene3D" id="3.30.2350.10">
    <property type="entry name" value="Pseudouridine synthase"/>
    <property type="match status" value="1"/>
</dbReference>
<protein>
    <recommendedName>
        <fullName evidence="5">tRNA pseudouridine synthase B</fullName>
        <ecNumber evidence="5">5.4.99.25</ecNumber>
    </recommendedName>
    <alternativeName>
        <fullName evidence="5">tRNA pseudouridine(55) synthase</fullName>
        <shortName evidence="5">Psi55 synthase</shortName>
    </alternativeName>
    <alternativeName>
        <fullName evidence="5">tRNA pseudouridylate synthase</fullName>
    </alternativeName>
    <alternativeName>
        <fullName evidence="5">tRNA-uridine isomerase</fullName>
    </alternativeName>
</protein>
<dbReference type="InterPro" id="IPR002501">
    <property type="entry name" value="PsdUridine_synth_N"/>
</dbReference>
<name>W6TED2_HOLOB</name>
<dbReference type="GO" id="GO:0031119">
    <property type="term" value="P:tRNA pseudouridine synthesis"/>
    <property type="evidence" value="ECO:0007669"/>
    <property type="project" value="UniProtKB-UniRule"/>
</dbReference>
<evidence type="ECO:0000256" key="2">
    <source>
        <dbReference type="ARBA" id="ARBA00005642"/>
    </source>
</evidence>
<keyword evidence="3 5" id="KW-0819">tRNA processing</keyword>
<evidence type="ECO:0000313" key="7">
    <source>
        <dbReference type="EMBL" id="ETZ07553.1"/>
    </source>
</evidence>
<dbReference type="GO" id="GO:0003723">
    <property type="term" value="F:RNA binding"/>
    <property type="evidence" value="ECO:0007669"/>
    <property type="project" value="InterPro"/>
</dbReference>
<comment type="caution">
    <text evidence="7">The sequence shown here is derived from an EMBL/GenBank/DDBJ whole genome shotgun (WGS) entry which is preliminary data.</text>
</comment>
<dbReference type="STRING" id="1399147.P618_200250"/>
<dbReference type="HAMAP" id="MF_01080">
    <property type="entry name" value="TruB_bact"/>
    <property type="match status" value="1"/>
</dbReference>
<evidence type="ECO:0000256" key="3">
    <source>
        <dbReference type="ARBA" id="ARBA00022694"/>
    </source>
</evidence>
<feature type="active site" description="Nucleophile" evidence="5">
    <location>
        <position position="39"/>
    </location>
</feature>
<comment type="similarity">
    <text evidence="2 5">Belongs to the pseudouridine synthase TruB family. Type 1 subfamily.</text>
</comment>
<dbReference type="Proteomes" id="UP000019112">
    <property type="component" value="Unassembled WGS sequence"/>
</dbReference>
<evidence type="ECO:0000256" key="4">
    <source>
        <dbReference type="ARBA" id="ARBA00023235"/>
    </source>
</evidence>
<dbReference type="PANTHER" id="PTHR13767">
    <property type="entry name" value="TRNA-PSEUDOURIDINE SYNTHASE"/>
    <property type="match status" value="1"/>
</dbReference>
<reference evidence="7 8" key="1">
    <citation type="journal article" date="2014" name="FEMS Microbiol. Lett.">
        <title>Draft genome sequences of three Holospora species (Holospora obtusa, Holospora undulata, and Holospora elegans), endonuclear symbiotic bacteria of the ciliate Paramecium caudatum.</title>
        <authorList>
            <person name="Dohra H."/>
            <person name="Tanaka K."/>
            <person name="Suzuki T."/>
            <person name="Fujishima M."/>
            <person name="Suzuki H."/>
        </authorList>
    </citation>
    <scope>NUCLEOTIDE SEQUENCE [LARGE SCALE GENOMIC DNA]</scope>
    <source>
        <strain evidence="7 8">F1</strain>
    </source>
</reference>
<dbReference type="SUPFAM" id="SSF55120">
    <property type="entry name" value="Pseudouridine synthase"/>
    <property type="match status" value="1"/>
</dbReference>
<accession>W6TED2</accession>
<proteinExistence type="inferred from homology"/>
<dbReference type="eggNOG" id="COG0130">
    <property type="taxonomic scope" value="Bacteria"/>
</dbReference>
<dbReference type="InterPro" id="IPR020103">
    <property type="entry name" value="PsdUridine_synth_cat_dom_sf"/>
</dbReference>
<comment type="catalytic activity">
    <reaction evidence="1 5">
        <text>uridine(55) in tRNA = pseudouridine(55) in tRNA</text>
        <dbReference type="Rhea" id="RHEA:42532"/>
        <dbReference type="Rhea" id="RHEA-COMP:10101"/>
        <dbReference type="Rhea" id="RHEA-COMP:10102"/>
        <dbReference type="ChEBI" id="CHEBI:65314"/>
        <dbReference type="ChEBI" id="CHEBI:65315"/>
        <dbReference type="EC" id="5.4.99.25"/>
    </reaction>
</comment>
<evidence type="ECO:0000256" key="1">
    <source>
        <dbReference type="ARBA" id="ARBA00000385"/>
    </source>
</evidence>
<dbReference type="RefSeq" id="WP_021827150.1">
    <property type="nucleotide sequence ID" value="NZ_AWTR02000033.1"/>
</dbReference>
<dbReference type="GO" id="GO:1990481">
    <property type="term" value="P:mRNA pseudouridine synthesis"/>
    <property type="evidence" value="ECO:0007669"/>
    <property type="project" value="TreeGrafter"/>
</dbReference>
<dbReference type="PANTHER" id="PTHR13767:SF2">
    <property type="entry name" value="PSEUDOURIDYLATE SYNTHASE TRUB1"/>
    <property type="match status" value="1"/>
</dbReference>
<evidence type="ECO:0000313" key="8">
    <source>
        <dbReference type="Proteomes" id="UP000019112"/>
    </source>
</evidence>
<organism evidence="7 8">
    <name type="scientific">Holospora obtusa F1</name>
    <dbReference type="NCBI Taxonomy" id="1399147"/>
    <lineage>
        <taxon>Bacteria</taxon>
        <taxon>Pseudomonadati</taxon>
        <taxon>Pseudomonadota</taxon>
        <taxon>Alphaproteobacteria</taxon>
        <taxon>Holosporales</taxon>
        <taxon>Holosporaceae</taxon>
        <taxon>Holospora</taxon>
    </lineage>
</organism>
<evidence type="ECO:0000256" key="5">
    <source>
        <dbReference type="HAMAP-Rule" id="MF_01080"/>
    </source>
</evidence>
<dbReference type="NCBIfam" id="TIGR00431">
    <property type="entry name" value="TruB"/>
    <property type="match status" value="1"/>
</dbReference>
<dbReference type="EMBL" id="AWTR02000033">
    <property type="protein sequence ID" value="ETZ07553.1"/>
    <property type="molecule type" value="Genomic_DNA"/>
</dbReference>
<gene>
    <name evidence="5" type="primary">truB</name>
    <name evidence="7" type="ORF">P618_200250</name>
</gene>
<keyword evidence="4 5" id="KW-0413">Isomerase</keyword>
<dbReference type="InterPro" id="IPR014780">
    <property type="entry name" value="tRNA_psdUridine_synth_TruB"/>
</dbReference>
<comment type="function">
    <text evidence="5">Responsible for synthesis of pseudouridine from uracil-55 in the psi GC loop of transfer RNAs.</text>
</comment>
<keyword evidence="8" id="KW-1185">Reference proteome</keyword>
<sequence length="296" mass="33167">MNGWINIWKQRDTVCTRVDRAVKRWLGGGIKVGHAGTLDPFAEGVLPIAFGHATRLVPFILNFPKTYHFTCVWGIDTDTQDPTGSIISKSSVRPSYTSIKQALSKFLGVSFQKPCKYSAVKVNGIPAYTLAREGRVFDLPEKLINIHRLDLITSESNYDGENIEIEMVCDSGTYVRAFAKDLAENLSTLAYVSKLTRTSVGPFQGNQSISVCTLTKNMIDHAQQFIYPTDYGLKFPVIVVNEVQKTQLWNGRQVFLDLPFFSDFWVCKYQEKMICLAKGVAGGVVPYRCFVDSAHK</sequence>
<evidence type="ECO:0000259" key="6">
    <source>
        <dbReference type="Pfam" id="PF01509"/>
    </source>
</evidence>
<dbReference type="GO" id="GO:0160148">
    <property type="term" value="F:tRNA pseudouridine(55) synthase activity"/>
    <property type="evidence" value="ECO:0007669"/>
    <property type="project" value="UniProtKB-EC"/>
</dbReference>
<dbReference type="EC" id="5.4.99.25" evidence="5"/>
<dbReference type="OrthoDB" id="9802309at2"/>
<dbReference type="AlphaFoldDB" id="W6TED2"/>
<dbReference type="Pfam" id="PF01509">
    <property type="entry name" value="TruB_N"/>
    <property type="match status" value="1"/>
</dbReference>
<feature type="domain" description="Pseudouridine synthase II N-terminal" evidence="6">
    <location>
        <begin position="30"/>
        <end position="175"/>
    </location>
</feature>